<dbReference type="EMBL" id="OUUY01000129">
    <property type="protein sequence ID" value="SPQ01898.1"/>
    <property type="molecule type" value="Genomic_DNA"/>
</dbReference>
<organism evidence="1 2">
    <name type="scientific">Candidatus Sulfobium mesophilum</name>
    <dbReference type="NCBI Taxonomy" id="2016548"/>
    <lineage>
        <taxon>Bacteria</taxon>
        <taxon>Pseudomonadati</taxon>
        <taxon>Nitrospirota</taxon>
        <taxon>Nitrospiria</taxon>
        <taxon>Nitrospirales</taxon>
        <taxon>Nitrospiraceae</taxon>
        <taxon>Candidatus Sulfobium</taxon>
    </lineage>
</organism>
<reference evidence="2" key="1">
    <citation type="submission" date="2018-03" db="EMBL/GenBank/DDBJ databases">
        <authorList>
            <person name="Zecchin S."/>
        </authorList>
    </citation>
    <scope>NUCLEOTIDE SEQUENCE [LARGE SCALE GENOMIC DNA]</scope>
</reference>
<dbReference type="OrthoDB" id="9154015at2"/>
<dbReference type="PROSITE" id="PS51257">
    <property type="entry name" value="PROKAR_LIPOPROTEIN"/>
    <property type="match status" value="1"/>
</dbReference>
<dbReference type="Proteomes" id="UP000245125">
    <property type="component" value="Unassembled WGS sequence"/>
</dbReference>
<gene>
    <name evidence="1" type="ORF">NBG4_790009</name>
</gene>
<evidence type="ECO:0008006" key="3">
    <source>
        <dbReference type="Google" id="ProtNLM"/>
    </source>
</evidence>
<sequence length="122" mass="13903">MSLIRFTLFSFIFVLIAGGCASVDVKEKETETIKPSGVHEDCMELLKGQTLDYSFDSSKPLNFNIHYHEDHNVSYVVQKDGISSDHGTYNSGKKQYYCLMWTNSNSEPVKLKYAYGKSKKQD</sequence>
<evidence type="ECO:0000313" key="1">
    <source>
        <dbReference type="EMBL" id="SPQ01898.1"/>
    </source>
</evidence>
<proteinExistence type="predicted"/>
<dbReference type="AlphaFoldDB" id="A0A2U3QKH4"/>
<evidence type="ECO:0000313" key="2">
    <source>
        <dbReference type="Proteomes" id="UP000245125"/>
    </source>
</evidence>
<name>A0A2U3QKH4_9BACT</name>
<protein>
    <recommendedName>
        <fullName evidence="3">Lipoprotein</fullName>
    </recommendedName>
</protein>
<keyword evidence="2" id="KW-1185">Reference proteome</keyword>
<accession>A0A2U3QKH4</accession>